<evidence type="ECO:0000313" key="2">
    <source>
        <dbReference type="Proteomes" id="UP001210231"/>
    </source>
</evidence>
<dbReference type="Gene3D" id="2.60.40.10">
    <property type="entry name" value="Immunoglobulins"/>
    <property type="match status" value="1"/>
</dbReference>
<accession>A0ABT4UMG7</accession>
<dbReference type="RefSeq" id="WP_407031864.1">
    <property type="nucleotide sequence ID" value="NZ_JAQGEF010000014.1"/>
</dbReference>
<protein>
    <submittedName>
        <fullName evidence="1">Uncharacterized protein</fullName>
    </submittedName>
</protein>
<keyword evidence="2" id="KW-1185">Reference proteome</keyword>
<evidence type="ECO:0000313" key="1">
    <source>
        <dbReference type="EMBL" id="MDA3615537.1"/>
    </source>
</evidence>
<dbReference type="InterPro" id="IPR013783">
    <property type="entry name" value="Ig-like_fold"/>
</dbReference>
<dbReference type="EMBL" id="JAQGEF010000014">
    <property type="protein sequence ID" value="MDA3615537.1"/>
    <property type="molecule type" value="Genomic_DNA"/>
</dbReference>
<gene>
    <name evidence="1" type="ORF">O3P16_12020</name>
</gene>
<dbReference type="Proteomes" id="UP001210231">
    <property type="component" value="Unassembled WGS sequence"/>
</dbReference>
<proteinExistence type="predicted"/>
<reference evidence="1 2" key="1">
    <citation type="submission" date="2022-12" db="EMBL/GenBank/DDBJ databases">
        <title>Chitinophagaceae gen. sp. nov., a new member of the family Chitinophagaceae, isolated from soil in a chemical factory.</title>
        <authorList>
            <person name="Ke Z."/>
        </authorList>
    </citation>
    <scope>NUCLEOTIDE SEQUENCE [LARGE SCALE GENOMIC DNA]</scope>
    <source>
        <strain evidence="1 2">LY-5</strain>
    </source>
</reference>
<organism evidence="1 2">
    <name type="scientific">Polluticaenibacter yanchengensis</name>
    <dbReference type="NCBI Taxonomy" id="3014562"/>
    <lineage>
        <taxon>Bacteria</taxon>
        <taxon>Pseudomonadati</taxon>
        <taxon>Bacteroidota</taxon>
        <taxon>Chitinophagia</taxon>
        <taxon>Chitinophagales</taxon>
        <taxon>Chitinophagaceae</taxon>
        <taxon>Polluticaenibacter</taxon>
    </lineage>
</organism>
<comment type="caution">
    <text evidence="1">The sequence shown here is derived from an EMBL/GenBank/DDBJ whole genome shotgun (WGS) entry which is preliminary data.</text>
</comment>
<sequence length="367" mass="40855">MQRRTIDFKLLLLLSLLLSVIMGHSQVVMQPVVPQSGLIRVSQLWGMSVTNVSETDKYCIAEVTVRNRVSGNIVLKGRSQSFTVSKGSKMFTEAMIGPVTYETDGLDAVITPGGLLAAGVYNICVSLQAADLKAFQPIEHCFDAEVEALAPPQLVEPADTSVLDISYPHFIWTAPMPLTIFSNLNYELVLVEVEAGQSKGDAIQRNLPVWSLGNIRTNTALYPSSWISLDTGKVYAWQVTARNGDYYGGKSQIWEFRLKDTVPVSIKSSSDFYNSLSRKVYENVIQRSEAYKLEFINEYGVAEGTLYLYEISEVRKTVLKQMKPHLVKGRNLLRWQPKVNLEKSSGKVYTIELHLSDGTIFGGVIAD</sequence>
<name>A0ABT4UMG7_9BACT</name>